<dbReference type="RefSeq" id="WP_235862329.1">
    <property type="nucleotide sequence ID" value="NZ_FWFL01000011.1"/>
</dbReference>
<dbReference type="SMART" id="SM00857">
    <property type="entry name" value="Resolvase"/>
    <property type="match status" value="1"/>
</dbReference>
<dbReference type="AlphaFoldDB" id="A0A1Y5TLZ3"/>
<dbReference type="SUPFAM" id="SSF109709">
    <property type="entry name" value="KorB DNA-binding domain-like"/>
    <property type="match status" value="1"/>
</dbReference>
<accession>A0A1Y5TLZ3</accession>
<dbReference type="InterPro" id="IPR036162">
    <property type="entry name" value="Resolvase-like_N_sf"/>
</dbReference>
<evidence type="ECO:0000256" key="1">
    <source>
        <dbReference type="SAM" id="MobiDB-lite"/>
    </source>
</evidence>
<dbReference type="PROSITE" id="PS51737">
    <property type="entry name" value="RECOMBINASE_DNA_BIND"/>
    <property type="match status" value="1"/>
</dbReference>
<evidence type="ECO:0000313" key="5">
    <source>
        <dbReference type="Proteomes" id="UP000193827"/>
    </source>
</evidence>
<proteinExistence type="predicted"/>
<feature type="region of interest" description="Disordered" evidence="1">
    <location>
        <begin position="287"/>
        <end position="324"/>
    </location>
</feature>
<feature type="domain" description="Resolvase/invertase-type recombinase catalytic" evidence="2">
    <location>
        <begin position="9"/>
        <end position="161"/>
    </location>
</feature>
<feature type="domain" description="Recombinase" evidence="3">
    <location>
        <begin position="169"/>
        <end position="287"/>
    </location>
</feature>
<dbReference type="Gene3D" id="3.40.50.1390">
    <property type="entry name" value="Resolvase, N-terminal catalytic domain"/>
    <property type="match status" value="1"/>
</dbReference>
<dbReference type="Gene3D" id="3.90.1750.20">
    <property type="entry name" value="Putative Large Serine Recombinase, Chain B, Domain 2"/>
    <property type="match status" value="1"/>
</dbReference>
<dbReference type="CDD" id="cd00338">
    <property type="entry name" value="Ser_Recombinase"/>
    <property type="match status" value="1"/>
</dbReference>
<dbReference type="InterPro" id="IPR006119">
    <property type="entry name" value="Resolv_N"/>
</dbReference>
<dbReference type="PANTHER" id="PTHR30461:SF23">
    <property type="entry name" value="DNA RECOMBINASE-RELATED"/>
    <property type="match status" value="1"/>
</dbReference>
<dbReference type="GO" id="GO:0000150">
    <property type="term" value="F:DNA strand exchange activity"/>
    <property type="evidence" value="ECO:0007669"/>
    <property type="project" value="InterPro"/>
</dbReference>
<reference evidence="4 5" key="1">
    <citation type="submission" date="2017-03" db="EMBL/GenBank/DDBJ databases">
        <authorList>
            <person name="Afonso C.L."/>
            <person name="Miller P.J."/>
            <person name="Scott M.A."/>
            <person name="Spackman E."/>
            <person name="Goraichik I."/>
            <person name="Dimitrov K.M."/>
            <person name="Suarez D.L."/>
            <person name="Swayne D.E."/>
        </authorList>
    </citation>
    <scope>NUCLEOTIDE SEQUENCE [LARGE SCALE GENOMIC DNA]</scope>
    <source>
        <strain evidence="4 5">CECT 8287</strain>
    </source>
</reference>
<dbReference type="PANTHER" id="PTHR30461">
    <property type="entry name" value="DNA-INVERTASE FROM LAMBDOID PROPHAGE"/>
    <property type="match status" value="1"/>
</dbReference>
<organism evidence="4 5">
    <name type="scientific">Roseovarius litorisediminis</name>
    <dbReference type="NCBI Taxonomy" id="1312363"/>
    <lineage>
        <taxon>Bacteria</taxon>
        <taxon>Pseudomonadati</taxon>
        <taxon>Pseudomonadota</taxon>
        <taxon>Alphaproteobacteria</taxon>
        <taxon>Rhodobacterales</taxon>
        <taxon>Roseobacteraceae</taxon>
        <taxon>Roseovarius</taxon>
    </lineage>
</organism>
<protein>
    <submittedName>
        <fullName evidence="4">DNA-invertase hin</fullName>
    </submittedName>
</protein>
<dbReference type="Pfam" id="PF07508">
    <property type="entry name" value="Recombinase"/>
    <property type="match status" value="1"/>
</dbReference>
<dbReference type="SUPFAM" id="SSF53041">
    <property type="entry name" value="Resolvase-like"/>
    <property type="match status" value="1"/>
</dbReference>
<sequence>MTMNKPRIRCAIYTRKSSDEGLDQDFNSLDAQHEACAAYIASQRHEGWVPDKTRYDDGGISGGTLERPAMQRLLADIDAGRIQMIVVYKIDRLTRSLADFAKLVERFDAAGCSFVSVTQAFNTASSMGRLTLNVLLSFAQFEREVTAERIRDKIAASKKKGLWMGGVPPLGYDPHPDPKTRGLVVSQNEAKTVAAIFLLYVQLGCLNAVMRKTIEMGLRSKRHHFKSGRTQGGNSFSRGQIYALLRNPIYIGKIRHKANVWDGQHEAIIDVELWDRVQARLQVASARPRSQVGSASSPSKIGAAPLTGKLRDETGDRLTPTHTKRHGRRLRYYVSNRLISGGTDPSGWRLPAVALEQAVANIIAQHLSDLARGHRICVEPDVQSGAAILNKAQDLTQRLRKGTPGLLANITLGGQLAKGRIVLELNAKELATELGLKTDEIDPSALQIQAPFALRRRGVEGKIVAGDHVPDPDRPMLRALARAHIWTADLRRGKSLSDIAAATSHSESYVRTRAQLAFLAPKIQKAILVGSQPPELTLEKIIRKPIPLDWDMQARIYGFSQDLNHP</sequence>
<evidence type="ECO:0000259" key="3">
    <source>
        <dbReference type="PROSITE" id="PS51737"/>
    </source>
</evidence>
<dbReference type="InterPro" id="IPR038109">
    <property type="entry name" value="DNA_bind_recomb_sf"/>
</dbReference>
<evidence type="ECO:0000313" key="4">
    <source>
        <dbReference type="EMBL" id="SLN63447.1"/>
    </source>
</evidence>
<dbReference type="Pfam" id="PF00239">
    <property type="entry name" value="Resolvase"/>
    <property type="match status" value="1"/>
</dbReference>
<name>A0A1Y5TLZ3_9RHOB</name>
<evidence type="ECO:0000259" key="2">
    <source>
        <dbReference type="PROSITE" id="PS51736"/>
    </source>
</evidence>
<dbReference type="InterPro" id="IPR050639">
    <property type="entry name" value="SSR_resolvase"/>
</dbReference>
<gene>
    <name evidence="4" type="primary">hin_3</name>
    <name evidence="4" type="ORF">PEL8287_03461</name>
</gene>
<dbReference type="InterPro" id="IPR011109">
    <property type="entry name" value="DNA_bind_recombinase_dom"/>
</dbReference>
<keyword evidence="5" id="KW-1185">Reference proteome</keyword>
<dbReference type="PROSITE" id="PS51736">
    <property type="entry name" value="RECOMBINASES_3"/>
    <property type="match status" value="1"/>
</dbReference>
<dbReference type="GO" id="GO:0003677">
    <property type="term" value="F:DNA binding"/>
    <property type="evidence" value="ECO:0007669"/>
    <property type="project" value="InterPro"/>
</dbReference>
<dbReference type="EMBL" id="FWFL01000011">
    <property type="protein sequence ID" value="SLN63447.1"/>
    <property type="molecule type" value="Genomic_DNA"/>
</dbReference>
<dbReference type="Proteomes" id="UP000193827">
    <property type="component" value="Unassembled WGS sequence"/>
</dbReference>